<reference evidence="2" key="1">
    <citation type="submission" date="2016-10" db="EMBL/GenBank/DDBJ databases">
        <authorList>
            <person name="Varghese N."/>
            <person name="Submissions S."/>
        </authorList>
    </citation>
    <scope>NUCLEOTIDE SEQUENCE [LARGE SCALE GENOMIC DNA]</scope>
    <source>
        <strain evidence="2">DSM 21789</strain>
    </source>
</reference>
<sequence length="155" mass="17996">MKKIILIIVLVLLYSCKTKKTVTSLTEEKSIMLVNPNEVDAVTKDRAYDLGTRLLESCNTSRFKPFSSEEATDKVRQNITPAKLSETCKKINFRNGKFISLNLIDIKHDEINEQYIFKYNINYEKKYFKRELTVFVNSENKVSAMSTKEVKPKPM</sequence>
<dbReference type="Proteomes" id="UP000199604">
    <property type="component" value="Unassembled WGS sequence"/>
</dbReference>
<dbReference type="EMBL" id="FOJT01000006">
    <property type="protein sequence ID" value="SFB26763.1"/>
    <property type="molecule type" value="Genomic_DNA"/>
</dbReference>
<name>A0A1I0ZRI6_9FLAO</name>
<dbReference type="PROSITE" id="PS51257">
    <property type="entry name" value="PROKAR_LIPOPROTEIN"/>
    <property type="match status" value="1"/>
</dbReference>
<dbReference type="RefSeq" id="WP_091477340.1">
    <property type="nucleotide sequence ID" value="NZ_FOJT01000006.1"/>
</dbReference>
<proteinExistence type="predicted"/>
<evidence type="ECO:0008006" key="3">
    <source>
        <dbReference type="Google" id="ProtNLM"/>
    </source>
</evidence>
<accession>A0A1I0ZRI6</accession>
<protein>
    <recommendedName>
        <fullName evidence="3">Lipoprotein</fullName>
    </recommendedName>
</protein>
<organism evidence="1 2">
    <name type="scientific">Flavobacterium swingsii</name>
    <dbReference type="NCBI Taxonomy" id="498292"/>
    <lineage>
        <taxon>Bacteria</taxon>
        <taxon>Pseudomonadati</taxon>
        <taxon>Bacteroidota</taxon>
        <taxon>Flavobacteriia</taxon>
        <taxon>Flavobacteriales</taxon>
        <taxon>Flavobacteriaceae</taxon>
        <taxon>Flavobacterium</taxon>
    </lineage>
</organism>
<evidence type="ECO:0000313" key="2">
    <source>
        <dbReference type="Proteomes" id="UP000199604"/>
    </source>
</evidence>
<gene>
    <name evidence="1" type="ORF">SAMN05660845_2298</name>
</gene>
<dbReference type="OrthoDB" id="1351300at2"/>
<evidence type="ECO:0000313" key="1">
    <source>
        <dbReference type="EMBL" id="SFB26763.1"/>
    </source>
</evidence>
<keyword evidence="2" id="KW-1185">Reference proteome</keyword>
<dbReference type="AlphaFoldDB" id="A0A1I0ZRI6"/>